<keyword evidence="3" id="KW-1185">Reference proteome</keyword>
<evidence type="ECO:0000256" key="1">
    <source>
        <dbReference type="SAM" id="Phobius"/>
    </source>
</evidence>
<proteinExistence type="predicted"/>
<name>A0ABN1TJE4_9ACTN</name>
<sequence length="202" mass="21747">MPRCEVCGSGPAAEATFRGHQAFFLLMRFPKAEGPFCRNCGTAVHRSLTARTLWQGWTGIFSLAVNPVVLLINLLNLRRIRRLPVPVPVPGTSRAPLSPGRPLLLRVELLGLLIPALIVGAFAWDATTSTDYAAVGDCIHRDAESALPGAAVVDCTDREADFRVVARFDAVDPGVCAAVRGSEASLVLRRGRTDYTLCLGRP</sequence>
<comment type="caution">
    <text evidence="2">The sequence shown here is derived from an EMBL/GenBank/DDBJ whole genome shotgun (WGS) entry which is preliminary data.</text>
</comment>
<evidence type="ECO:0008006" key="4">
    <source>
        <dbReference type="Google" id="ProtNLM"/>
    </source>
</evidence>
<evidence type="ECO:0000313" key="3">
    <source>
        <dbReference type="Proteomes" id="UP001499987"/>
    </source>
</evidence>
<gene>
    <name evidence="2" type="ORF">GCM10009663_36280</name>
</gene>
<dbReference type="EMBL" id="BAAALD010000032">
    <property type="protein sequence ID" value="GAA1089290.1"/>
    <property type="molecule type" value="Genomic_DNA"/>
</dbReference>
<keyword evidence="1" id="KW-1133">Transmembrane helix</keyword>
<evidence type="ECO:0000313" key="2">
    <source>
        <dbReference type="EMBL" id="GAA1089290.1"/>
    </source>
</evidence>
<keyword evidence="1" id="KW-0472">Membrane</keyword>
<protein>
    <recommendedName>
        <fullName evidence="4">Toxin-antitoxin system, toxin component</fullName>
    </recommendedName>
</protein>
<feature type="transmembrane region" description="Helical" evidence="1">
    <location>
        <begin position="103"/>
        <end position="124"/>
    </location>
</feature>
<accession>A0ABN1TJE4</accession>
<organism evidence="2 3">
    <name type="scientific">Kitasatospora arboriphila</name>
    <dbReference type="NCBI Taxonomy" id="258052"/>
    <lineage>
        <taxon>Bacteria</taxon>
        <taxon>Bacillati</taxon>
        <taxon>Actinomycetota</taxon>
        <taxon>Actinomycetes</taxon>
        <taxon>Kitasatosporales</taxon>
        <taxon>Streptomycetaceae</taxon>
        <taxon>Kitasatospora</taxon>
    </lineage>
</organism>
<keyword evidence="1" id="KW-0812">Transmembrane</keyword>
<reference evidence="2 3" key="1">
    <citation type="journal article" date="2019" name="Int. J. Syst. Evol. Microbiol.">
        <title>The Global Catalogue of Microorganisms (GCM) 10K type strain sequencing project: providing services to taxonomists for standard genome sequencing and annotation.</title>
        <authorList>
            <consortium name="The Broad Institute Genomics Platform"/>
            <consortium name="The Broad Institute Genome Sequencing Center for Infectious Disease"/>
            <person name="Wu L."/>
            <person name="Ma J."/>
        </authorList>
    </citation>
    <scope>NUCLEOTIDE SEQUENCE [LARGE SCALE GENOMIC DNA]</scope>
    <source>
        <strain evidence="2 3">JCM 13002</strain>
    </source>
</reference>
<feature type="transmembrane region" description="Helical" evidence="1">
    <location>
        <begin position="54"/>
        <end position="75"/>
    </location>
</feature>
<dbReference type="Proteomes" id="UP001499987">
    <property type="component" value="Unassembled WGS sequence"/>
</dbReference>